<dbReference type="EMBL" id="CP035108">
    <property type="protein sequence ID" value="QAR32614.1"/>
    <property type="molecule type" value="Genomic_DNA"/>
</dbReference>
<evidence type="ECO:0000313" key="1">
    <source>
        <dbReference type="EMBL" id="QAR32614.1"/>
    </source>
</evidence>
<accession>A0A3R5X253</accession>
<organism evidence="1 2">
    <name type="scientific">Geovibrio thiophilus</name>
    <dbReference type="NCBI Taxonomy" id="139438"/>
    <lineage>
        <taxon>Bacteria</taxon>
        <taxon>Pseudomonadati</taxon>
        <taxon>Deferribacterota</taxon>
        <taxon>Deferribacteres</taxon>
        <taxon>Deferribacterales</taxon>
        <taxon>Geovibrionaceae</taxon>
        <taxon>Geovibrio</taxon>
    </lineage>
</organism>
<proteinExistence type="predicted"/>
<sequence>MYIKMSETNLWQAGSAPQVKPAGVKADEVGQKAAEGDTVQFSGLAKRMAKEIQKISEVALNGIRSGEEAEHPNADAAEQIIERMTELGKTVRKPDSLEELDDFRWGMLVNTGRALGVTDTDILAEINSEDVDLYFLARDRSMTDGEFWSEYFTKNEDGSVSRNEEFRAELTANHPFAEMLKGYSLDLSNASSQALTYVNQPDSAPRKLSDIKPEALMNLTRALNEDSVDSYLYSAVSLYSSADANAELTDELMAERYKDKIADYMMLYNESFEKNINDFGSLFHKSVNILA</sequence>
<dbReference type="KEGG" id="gtl:EP073_04085"/>
<reference evidence="1 2" key="1">
    <citation type="submission" date="2019-01" db="EMBL/GenBank/DDBJ databases">
        <title>Geovibrio thiophilus DSM 11263, complete genome.</title>
        <authorList>
            <person name="Spring S."/>
            <person name="Bunk B."/>
            <person name="Sproer C."/>
        </authorList>
    </citation>
    <scope>NUCLEOTIDE SEQUENCE [LARGE SCALE GENOMIC DNA]</scope>
    <source>
        <strain evidence="1 2">DSM 11263</strain>
    </source>
</reference>
<name>A0A3R5X253_9BACT</name>
<keyword evidence="2" id="KW-1185">Reference proteome</keyword>
<gene>
    <name evidence="1" type="ORF">EP073_04085</name>
</gene>
<evidence type="ECO:0000313" key="2">
    <source>
        <dbReference type="Proteomes" id="UP000287502"/>
    </source>
</evidence>
<dbReference type="RefSeq" id="WP_128465901.1">
    <property type="nucleotide sequence ID" value="NZ_CP035108.1"/>
</dbReference>
<dbReference type="Proteomes" id="UP000287502">
    <property type="component" value="Chromosome"/>
</dbReference>
<dbReference type="AlphaFoldDB" id="A0A3R5X253"/>
<protein>
    <submittedName>
        <fullName evidence="1">Uncharacterized protein</fullName>
    </submittedName>
</protein>